<feature type="transmembrane region" description="Helical" evidence="6">
    <location>
        <begin position="20"/>
        <end position="44"/>
    </location>
</feature>
<gene>
    <name evidence="7" type="ORF">J2Z35_002877</name>
</gene>
<keyword evidence="5 6" id="KW-0472">Membrane</keyword>
<dbReference type="PANTHER" id="PTHR40064">
    <property type="entry name" value="MEMBRANE PROTEIN-RELATED"/>
    <property type="match status" value="1"/>
</dbReference>
<dbReference type="InterPro" id="IPR052984">
    <property type="entry name" value="UPF0421"/>
</dbReference>
<keyword evidence="4 6" id="KW-1133">Transmembrane helix</keyword>
<evidence type="ECO:0000256" key="6">
    <source>
        <dbReference type="SAM" id="Phobius"/>
    </source>
</evidence>
<dbReference type="PANTHER" id="PTHR40064:SF1">
    <property type="entry name" value="MEMBRANE PROTEIN"/>
    <property type="match status" value="1"/>
</dbReference>
<dbReference type="RefSeq" id="WP_209662088.1">
    <property type="nucleotide sequence ID" value="NZ_JAGGLI010000061.1"/>
</dbReference>
<feature type="transmembrane region" description="Helical" evidence="6">
    <location>
        <begin position="129"/>
        <end position="146"/>
    </location>
</feature>
<accession>A0ABS4KMM6</accession>
<comment type="subcellular location">
    <subcellularLocation>
        <location evidence="1">Cell membrane</location>
        <topology evidence="1">Multi-pass membrane protein</topology>
    </subcellularLocation>
</comment>
<keyword evidence="2" id="KW-1003">Cell membrane</keyword>
<name>A0ABS4KMM6_9FIRM</name>
<evidence type="ECO:0000313" key="8">
    <source>
        <dbReference type="Proteomes" id="UP001314903"/>
    </source>
</evidence>
<comment type="caution">
    <text evidence="7">The sequence shown here is derived from an EMBL/GenBank/DDBJ whole genome shotgun (WGS) entry which is preliminary data.</text>
</comment>
<dbReference type="EMBL" id="JAGGLI010000061">
    <property type="protein sequence ID" value="MBP2029039.1"/>
    <property type="molecule type" value="Genomic_DNA"/>
</dbReference>
<keyword evidence="3 6" id="KW-0812">Transmembrane</keyword>
<protein>
    <submittedName>
        <fullName evidence="7">Uncharacterized membrane protein YgaE (UPF0421/DUF939 family)</fullName>
    </submittedName>
</protein>
<evidence type="ECO:0000256" key="3">
    <source>
        <dbReference type="ARBA" id="ARBA00022692"/>
    </source>
</evidence>
<sequence length="191" mass="21254">MQRIRKYIGMRTVKTAFGAILAVFISQLLNLDYAVNSGIIVILSVQSTKKKSKDLAIMRIGSTILALTIGVFVFSLMGFTSVAFGVYLLIFIPIAVQLKFHDGIVPCSVLVSHLLSIQSIALPALVNEMMQMFIGAGIGFLLNLYMPSLEKKIEQDIVEIDEMVRKILFEMANCLRTKATTIDETYLDRLN</sequence>
<dbReference type="InterPro" id="IPR010343">
    <property type="entry name" value="ArAE_1"/>
</dbReference>
<dbReference type="InterPro" id="IPR038323">
    <property type="entry name" value="ArAE_1_C_sf"/>
</dbReference>
<dbReference type="Pfam" id="PF06081">
    <property type="entry name" value="ArAE_1"/>
    <property type="match status" value="1"/>
</dbReference>
<evidence type="ECO:0000313" key="7">
    <source>
        <dbReference type="EMBL" id="MBP2029039.1"/>
    </source>
</evidence>
<evidence type="ECO:0000256" key="4">
    <source>
        <dbReference type="ARBA" id="ARBA00022989"/>
    </source>
</evidence>
<dbReference type="Proteomes" id="UP001314903">
    <property type="component" value="Unassembled WGS sequence"/>
</dbReference>
<dbReference type="Gene3D" id="1.20.120.940">
    <property type="entry name" value="Putative aromatic acid exporter, C-terminal domain"/>
    <property type="match status" value="1"/>
</dbReference>
<evidence type="ECO:0000256" key="1">
    <source>
        <dbReference type="ARBA" id="ARBA00004651"/>
    </source>
</evidence>
<evidence type="ECO:0000256" key="2">
    <source>
        <dbReference type="ARBA" id="ARBA00022475"/>
    </source>
</evidence>
<feature type="transmembrane region" description="Helical" evidence="6">
    <location>
        <begin position="64"/>
        <end position="92"/>
    </location>
</feature>
<keyword evidence="8" id="KW-1185">Reference proteome</keyword>
<organism evidence="7 8">
    <name type="scientific">Acetoanaerobium pronyense</name>
    <dbReference type="NCBI Taxonomy" id="1482736"/>
    <lineage>
        <taxon>Bacteria</taxon>
        <taxon>Bacillati</taxon>
        <taxon>Bacillota</taxon>
        <taxon>Clostridia</taxon>
        <taxon>Peptostreptococcales</taxon>
        <taxon>Filifactoraceae</taxon>
        <taxon>Acetoanaerobium</taxon>
    </lineage>
</organism>
<reference evidence="7 8" key="1">
    <citation type="submission" date="2021-03" db="EMBL/GenBank/DDBJ databases">
        <title>Genomic Encyclopedia of Type Strains, Phase IV (KMG-IV): sequencing the most valuable type-strain genomes for metagenomic binning, comparative biology and taxonomic classification.</title>
        <authorList>
            <person name="Goeker M."/>
        </authorList>
    </citation>
    <scope>NUCLEOTIDE SEQUENCE [LARGE SCALE GENOMIC DNA]</scope>
    <source>
        <strain evidence="7 8">DSM 27512</strain>
    </source>
</reference>
<proteinExistence type="predicted"/>
<evidence type="ECO:0000256" key="5">
    <source>
        <dbReference type="ARBA" id="ARBA00023136"/>
    </source>
</evidence>